<evidence type="ECO:0000313" key="3">
    <source>
        <dbReference type="Proteomes" id="UP000016412"/>
    </source>
</evidence>
<accession>U2M7N0</accession>
<protein>
    <recommendedName>
        <fullName evidence="5">Glycosyltransferase, group 2 family protein</fullName>
    </recommendedName>
</protein>
<keyword evidence="4" id="KW-1185">Reference proteome</keyword>
<sequence length="317" mass="35588">MNTIPLIFNERQINRTVIGGRAPSEKKMDVSAVLLNSNASRFHAQTLETLSKCGFASVVSIEPNSGSCNIEELSRRIPSVQFVVPLEAVTDGDMINIGIGEAPSSYVLVLRDSLYIPQGILQPHLAENLVKTGTYCIAPRLLDAEKKALPVSFTPEASRGKFFVSQSAVVKDGMHTLYPFDYIGLYNKPKFIRLGGFDYTITSPYYQNLDLALRSWLWGEETCLSTSMLFSYGERVPIEDTTADLTYLQFYLKNLAPRFKSDSGGTIAPLSFFNFLAHSSCGFFEAKRRFSDAKKWVHTNRARFHTDAKHLIEAWRE</sequence>
<evidence type="ECO:0000313" key="2">
    <source>
        <dbReference type="EMBL" id="ERJ97749.1"/>
    </source>
</evidence>
<dbReference type="EMBL" id="AVQI01000084">
    <property type="protein sequence ID" value="ERJ97749.1"/>
    <property type="molecule type" value="Genomic_DNA"/>
</dbReference>
<dbReference type="eggNOG" id="COG1216">
    <property type="taxonomic scope" value="Bacteria"/>
</dbReference>
<reference evidence="3 4" key="1">
    <citation type="submission" date="2013-08" db="EMBL/GenBank/DDBJ databases">
        <authorList>
            <person name="Durkin A.S."/>
            <person name="Haft D.R."/>
            <person name="McCorrison J."/>
            <person name="Torralba M."/>
            <person name="Gillis M."/>
            <person name="Haft D.H."/>
            <person name="Methe B."/>
            <person name="Sutton G."/>
            <person name="Nelson K.E."/>
        </authorList>
    </citation>
    <scope>NUCLEOTIDE SEQUENCE [LARGE SCALE GENOMIC DNA]</scope>
    <source>
        <strain evidence="2 4">ATCC 35536</strain>
        <strain evidence="1 3">VPI DR56BR1116</strain>
    </source>
</reference>
<evidence type="ECO:0008006" key="5">
    <source>
        <dbReference type="Google" id="ProtNLM"/>
    </source>
</evidence>
<dbReference type="Proteomes" id="UP000016646">
    <property type="component" value="Unassembled WGS sequence"/>
</dbReference>
<gene>
    <name evidence="2" type="ORF">HMPREF0860_0499</name>
    <name evidence="1" type="ORF">HMPREF1325_1505</name>
</gene>
<evidence type="ECO:0000313" key="4">
    <source>
        <dbReference type="Proteomes" id="UP000016646"/>
    </source>
</evidence>
<dbReference type="OrthoDB" id="355867at2"/>
<proteinExistence type="predicted"/>
<dbReference type="InterPro" id="IPR029044">
    <property type="entry name" value="Nucleotide-diphossugar_trans"/>
</dbReference>
<evidence type="ECO:0000313" key="1">
    <source>
        <dbReference type="EMBL" id="ERF60526.1"/>
    </source>
</evidence>
<dbReference type="Proteomes" id="UP000016412">
    <property type="component" value="Unassembled WGS sequence"/>
</dbReference>
<name>U2M7N0_TRESO</name>
<dbReference type="PATRIC" id="fig|1125725.3.peg.1518"/>
<dbReference type="STRING" id="1125725.HMPREF1325_1505"/>
<dbReference type="AlphaFoldDB" id="U2M7N0"/>
<organism evidence="1 3">
    <name type="scientific">Treponema socranskii subsp. socranskii VPI DR56BR1116 = ATCC 35536</name>
    <dbReference type="NCBI Taxonomy" id="1125725"/>
    <lineage>
        <taxon>Bacteria</taxon>
        <taxon>Pseudomonadati</taxon>
        <taxon>Spirochaetota</taxon>
        <taxon>Spirochaetia</taxon>
        <taxon>Spirochaetales</taxon>
        <taxon>Treponemataceae</taxon>
        <taxon>Treponema</taxon>
    </lineage>
</organism>
<comment type="caution">
    <text evidence="1">The sequence shown here is derived from an EMBL/GenBank/DDBJ whole genome shotgun (WGS) entry which is preliminary data.</text>
</comment>
<dbReference type="SUPFAM" id="SSF53448">
    <property type="entry name" value="Nucleotide-diphospho-sugar transferases"/>
    <property type="match status" value="1"/>
</dbReference>
<dbReference type="RefSeq" id="WP_021330578.1">
    <property type="nucleotide sequence ID" value="NZ_AUZJ01000042.1"/>
</dbReference>
<dbReference type="EMBL" id="AUZJ01000042">
    <property type="protein sequence ID" value="ERF60526.1"/>
    <property type="molecule type" value="Genomic_DNA"/>
</dbReference>